<accession>A0AAP7L4Q3</accession>
<proteinExistence type="predicted"/>
<gene>
    <name evidence="1" type="ORF">BBB52_02505</name>
</gene>
<dbReference type="InterPro" id="IPR011652">
    <property type="entry name" value="MORN_2"/>
</dbReference>
<dbReference type="SUPFAM" id="SSF82185">
    <property type="entry name" value="Histone H3 K4-specific methyltransferase SET7/9 N-terminal domain"/>
    <property type="match status" value="1"/>
</dbReference>
<name>A0AAP7L4Q3_AGGAP</name>
<reference evidence="1 2" key="1">
    <citation type="submission" date="2016-06" db="EMBL/GenBank/DDBJ databases">
        <title>Simultaneous identification of Haemophilus influenzae and Haemophilus haemolyticus using TaqMan real-time PCR.</title>
        <authorList>
            <person name="Price E.P."/>
            <person name="Sarovich D.S."/>
            <person name="Harris T."/>
            <person name="Spargo J.C."/>
            <person name="Nosworthy E."/>
            <person name="Beissbarth J."/>
            <person name="Smith-Vaughan H."/>
        </authorList>
    </citation>
    <scope>NUCLEOTIDE SEQUENCE [LARGE SCALE GENOMIC DNA]</scope>
    <source>
        <strain evidence="1 2">ATCC 7901</strain>
    </source>
</reference>
<dbReference type="Proteomes" id="UP000092746">
    <property type="component" value="Unassembled WGS sequence"/>
</dbReference>
<dbReference type="Gene3D" id="3.90.930.1">
    <property type="match status" value="1"/>
</dbReference>
<protein>
    <recommendedName>
        <fullName evidence="3">Toxin-antitoxin system YwqK family antitoxin</fullName>
    </recommendedName>
</protein>
<dbReference type="Pfam" id="PF07661">
    <property type="entry name" value="MORN_2"/>
    <property type="match status" value="2"/>
</dbReference>
<evidence type="ECO:0000313" key="1">
    <source>
        <dbReference type="EMBL" id="OBY54342.1"/>
    </source>
</evidence>
<dbReference type="EMBL" id="MAQE01000001">
    <property type="protein sequence ID" value="OBY54342.1"/>
    <property type="molecule type" value="Genomic_DNA"/>
</dbReference>
<evidence type="ECO:0000313" key="2">
    <source>
        <dbReference type="Proteomes" id="UP000092746"/>
    </source>
</evidence>
<dbReference type="AlphaFoldDB" id="A0AAP7L4Q3"/>
<organism evidence="1 2">
    <name type="scientific">Aggregatibacter aphrophilus</name>
    <name type="common">Haemophilus aphrophilus</name>
    <dbReference type="NCBI Taxonomy" id="732"/>
    <lineage>
        <taxon>Bacteria</taxon>
        <taxon>Pseudomonadati</taxon>
        <taxon>Pseudomonadota</taxon>
        <taxon>Gammaproteobacteria</taxon>
        <taxon>Pasteurellales</taxon>
        <taxon>Pasteurellaceae</taxon>
        <taxon>Aggregatibacter</taxon>
    </lineage>
</organism>
<sequence length="217" mass="24828">MKKWWLISLAMLGGNGYTCGGEYQATTGTCRFIDANGNMVYYNSTPPQSGYSSGSSSQYNPPPPPSLTRCEVLKNGNERCYRYYDTAHTILESVITQTPEGATVGEYVRYSPSGKPLAIMQYNNEGKKHGKMVYYREDGSLKGDIQYQNDLEHGLDRAYDKNGKLFKVWEHKHGHLIHMQEMDGNIKHGKEEFYRTNDEGEDEVYRTQEWEHGKLVK</sequence>
<comment type="caution">
    <text evidence="1">The sequence shown here is derived from an EMBL/GenBank/DDBJ whole genome shotgun (WGS) entry which is preliminary data.</text>
</comment>
<evidence type="ECO:0008006" key="3">
    <source>
        <dbReference type="Google" id="ProtNLM"/>
    </source>
</evidence>